<name>A0A0K2V1U8_LEPSM</name>
<accession>A0A0K2V1U8</accession>
<dbReference type="EMBL" id="HACA01026585">
    <property type="protein sequence ID" value="CDW43946.1"/>
    <property type="molecule type" value="Transcribed_RNA"/>
</dbReference>
<dbReference type="AlphaFoldDB" id="A0A0K2V1U8"/>
<organism evidence="1">
    <name type="scientific">Lepeophtheirus salmonis</name>
    <name type="common">Salmon louse</name>
    <name type="synonym">Caligus salmonis</name>
    <dbReference type="NCBI Taxonomy" id="72036"/>
    <lineage>
        <taxon>Eukaryota</taxon>
        <taxon>Metazoa</taxon>
        <taxon>Ecdysozoa</taxon>
        <taxon>Arthropoda</taxon>
        <taxon>Crustacea</taxon>
        <taxon>Multicrustacea</taxon>
        <taxon>Hexanauplia</taxon>
        <taxon>Copepoda</taxon>
        <taxon>Siphonostomatoida</taxon>
        <taxon>Caligidae</taxon>
        <taxon>Lepeophtheirus</taxon>
    </lineage>
</organism>
<protein>
    <submittedName>
        <fullName evidence="1">Uncharacterized protein</fullName>
    </submittedName>
</protein>
<reference evidence="1" key="1">
    <citation type="submission" date="2014-05" db="EMBL/GenBank/DDBJ databases">
        <authorList>
            <person name="Chronopoulou M."/>
        </authorList>
    </citation>
    <scope>NUCLEOTIDE SEQUENCE</scope>
    <source>
        <tissue evidence="1">Whole organism</tissue>
    </source>
</reference>
<evidence type="ECO:0000313" key="1">
    <source>
        <dbReference type="EMBL" id="CDW43946.1"/>
    </source>
</evidence>
<proteinExistence type="predicted"/>
<sequence length="22" mass="2651">MYLIDDTDSVSNELIQYNRDVF</sequence>